<organism evidence="2 3">
    <name type="scientific">Mogibacterium diversum</name>
    <dbReference type="NCBI Taxonomy" id="114527"/>
    <lineage>
        <taxon>Bacteria</taxon>
        <taxon>Bacillati</taxon>
        <taxon>Bacillota</taxon>
        <taxon>Clostridia</taxon>
        <taxon>Peptostreptococcales</taxon>
        <taxon>Anaerovoracaceae</taxon>
        <taxon>Mogibacterium</taxon>
    </lineage>
</organism>
<dbReference type="GeneID" id="78391919"/>
<protein>
    <submittedName>
        <fullName evidence="2">Uncharacterized protein</fullName>
    </submittedName>
</protein>
<accession>A0A2S0L5F5</accession>
<dbReference type="KEGG" id="mdv:C5Q96_06540"/>
<dbReference type="RefSeq" id="WP_106057577.1">
    <property type="nucleotide sequence ID" value="NZ_CP027228.1"/>
</dbReference>
<evidence type="ECO:0000256" key="1">
    <source>
        <dbReference type="SAM" id="Phobius"/>
    </source>
</evidence>
<reference evidence="3" key="1">
    <citation type="submission" date="2018-02" db="EMBL/GenBank/DDBJ databases">
        <authorList>
            <person name="Holder M.E."/>
            <person name="Ajami N.J."/>
            <person name="Petrosino J.F."/>
        </authorList>
    </citation>
    <scope>NUCLEOTIDE SEQUENCE [LARGE SCALE GENOMIC DNA]</scope>
    <source>
        <strain evidence="3">CCUG 47132</strain>
    </source>
</reference>
<feature type="transmembrane region" description="Helical" evidence="1">
    <location>
        <begin position="7"/>
        <end position="26"/>
    </location>
</feature>
<feature type="transmembrane region" description="Helical" evidence="1">
    <location>
        <begin position="32"/>
        <end position="51"/>
    </location>
</feature>
<name>A0A2S0L5F5_9FIRM</name>
<proteinExistence type="predicted"/>
<dbReference type="AlphaFoldDB" id="A0A2S0L5F5"/>
<evidence type="ECO:0000313" key="2">
    <source>
        <dbReference type="EMBL" id="AVM48522.1"/>
    </source>
</evidence>
<sequence length="84" mass="9642">MSKLYKNIIYIYEAVFFMAYGIYNMFDVSPLHSAIKTGSAISIILVLIYTYKMLEKDEKEKKAANMTVMFLSLNFMITVGLGIH</sequence>
<keyword evidence="1" id="KW-0472">Membrane</keyword>
<dbReference type="Proteomes" id="UP000237883">
    <property type="component" value="Chromosome"/>
</dbReference>
<keyword evidence="1" id="KW-1133">Transmembrane helix</keyword>
<feature type="transmembrane region" description="Helical" evidence="1">
    <location>
        <begin position="63"/>
        <end position="83"/>
    </location>
</feature>
<keyword evidence="3" id="KW-1185">Reference proteome</keyword>
<keyword evidence="1" id="KW-0812">Transmembrane</keyword>
<evidence type="ECO:0000313" key="3">
    <source>
        <dbReference type="Proteomes" id="UP000237883"/>
    </source>
</evidence>
<gene>
    <name evidence="2" type="ORF">C5Q96_06540</name>
</gene>
<dbReference type="EMBL" id="CP027228">
    <property type="protein sequence ID" value="AVM48522.1"/>
    <property type="molecule type" value="Genomic_DNA"/>
</dbReference>